<gene>
    <name evidence="4" type="ORF">AJ80_07805</name>
</gene>
<evidence type="ECO:0000256" key="2">
    <source>
        <dbReference type="ARBA" id="ARBA00023002"/>
    </source>
</evidence>
<dbReference type="AlphaFoldDB" id="A0A2B7XAL1"/>
<dbReference type="PANTHER" id="PTHR43180:SF80">
    <property type="entry name" value="NAD(P)-BINDING PROTEIN"/>
    <property type="match status" value="1"/>
</dbReference>
<evidence type="ECO:0008006" key="6">
    <source>
        <dbReference type="Google" id="ProtNLM"/>
    </source>
</evidence>
<dbReference type="Proteomes" id="UP000224634">
    <property type="component" value="Unassembled WGS sequence"/>
</dbReference>
<evidence type="ECO:0000256" key="1">
    <source>
        <dbReference type="ARBA" id="ARBA00006484"/>
    </source>
</evidence>
<dbReference type="InterPro" id="IPR036291">
    <property type="entry name" value="NAD(P)-bd_dom_sf"/>
</dbReference>
<dbReference type="Pfam" id="PF00106">
    <property type="entry name" value="adh_short"/>
    <property type="match status" value="1"/>
</dbReference>
<accession>A0A2B7XAL1</accession>
<organism evidence="4 5">
    <name type="scientific">Polytolypa hystricis (strain UAMH7299)</name>
    <dbReference type="NCBI Taxonomy" id="1447883"/>
    <lineage>
        <taxon>Eukaryota</taxon>
        <taxon>Fungi</taxon>
        <taxon>Dikarya</taxon>
        <taxon>Ascomycota</taxon>
        <taxon>Pezizomycotina</taxon>
        <taxon>Eurotiomycetes</taxon>
        <taxon>Eurotiomycetidae</taxon>
        <taxon>Onygenales</taxon>
        <taxon>Onygenales incertae sedis</taxon>
        <taxon>Polytolypa</taxon>
    </lineage>
</organism>
<dbReference type="EMBL" id="PDNA01000158">
    <property type="protein sequence ID" value="PGH08684.1"/>
    <property type="molecule type" value="Genomic_DNA"/>
</dbReference>
<comment type="similarity">
    <text evidence="1 3">Belongs to the short-chain dehydrogenases/reductases (SDR) family.</text>
</comment>
<proteinExistence type="inferred from homology"/>
<dbReference type="STRING" id="1447883.A0A2B7XAL1"/>
<comment type="caution">
    <text evidence="4">The sequence shown here is derived from an EMBL/GenBank/DDBJ whole genome shotgun (WGS) entry which is preliminary data.</text>
</comment>
<dbReference type="OrthoDB" id="37659at2759"/>
<dbReference type="SUPFAM" id="SSF51735">
    <property type="entry name" value="NAD(P)-binding Rossmann-fold domains"/>
    <property type="match status" value="1"/>
</dbReference>
<dbReference type="GO" id="GO:0016491">
    <property type="term" value="F:oxidoreductase activity"/>
    <property type="evidence" value="ECO:0007669"/>
    <property type="project" value="UniProtKB-KW"/>
</dbReference>
<protein>
    <recommendedName>
        <fullName evidence="6">NAD(P)-binding protein</fullName>
    </recommendedName>
</protein>
<dbReference type="PRINTS" id="PR00080">
    <property type="entry name" value="SDRFAMILY"/>
</dbReference>
<dbReference type="PANTHER" id="PTHR43180">
    <property type="entry name" value="3-OXOACYL-(ACYL-CARRIER-PROTEIN) REDUCTASE (AFU_ORTHOLOGUE AFUA_6G11210)"/>
    <property type="match status" value="1"/>
</dbReference>
<keyword evidence="5" id="KW-1185">Reference proteome</keyword>
<dbReference type="Gene3D" id="3.40.50.720">
    <property type="entry name" value="NAD(P)-binding Rossmann-like Domain"/>
    <property type="match status" value="1"/>
</dbReference>
<name>A0A2B7XAL1_POLH7</name>
<reference evidence="4 5" key="1">
    <citation type="submission" date="2017-10" db="EMBL/GenBank/DDBJ databases">
        <title>Comparative genomics in systemic dimorphic fungi from Ajellomycetaceae.</title>
        <authorList>
            <person name="Munoz J.F."/>
            <person name="Mcewen J.G."/>
            <person name="Clay O.K."/>
            <person name="Cuomo C.A."/>
        </authorList>
    </citation>
    <scope>NUCLEOTIDE SEQUENCE [LARGE SCALE GENOMIC DNA]</scope>
    <source>
        <strain evidence="4 5">UAMH7299</strain>
    </source>
</reference>
<sequence>MASSTSPPEVQTFTVPPTSLTTITNKNILITGGSSGIGLATGELLVSLSPTNTLTILDISPPPPTSPLLSSSASRVHYHKCDLTSWPQQRAGFAAAISHFGPLDVVFVNAGIPEGKDEFFNEDVEEGTGLLKEPDRKVLEVDLNAAVDTVKLALYWLRKNRKNGKGGKGGGGGGSIVMTASLAGYIASAGAGMYSAAKHGIVGLMRALKNDTATLNIAISVVAPAVTVTPILAQQNARARDEAPAVWAAELAKFGVPINKVESIALAVGYLVNLGIRANGMGLLVQADRVVDFEAGLARSRGVWMGREMLGLFRAGREAPIFENKL</sequence>
<keyword evidence="2" id="KW-0560">Oxidoreductase</keyword>
<dbReference type="PRINTS" id="PR00081">
    <property type="entry name" value="GDHRDH"/>
</dbReference>
<evidence type="ECO:0000313" key="4">
    <source>
        <dbReference type="EMBL" id="PGH08684.1"/>
    </source>
</evidence>
<evidence type="ECO:0000256" key="3">
    <source>
        <dbReference type="RuleBase" id="RU000363"/>
    </source>
</evidence>
<dbReference type="InterPro" id="IPR002347">
    <property type="entry name" value="SDR_fam"/>
</dbReference>
<evidence type="ECO:0000313" key="5">
    <source>
        <dbReference type="Proteomes" id="UP000224634"/>
    </source>
</evidence>